<keyword evidence="1" id="KW-1133">Transmembrane helix</keyword>
<evidence type="ECO:0000313" key="2">
    <source>
        <dbReference type="EMBL" id="KAJ9583867.1"/>
    </source>
</evidence>
<dbReference type="AlphaFoldDB" id="A0AAD7ZNV7"/>
<feature type="non-terminal residue" evidence="2">
    <location>
        <position position="81"/>
    </location>
</feature>
<accession>A0AAD7ZNV7</accession>
<sequence length="81" mass="9284">FLFFFMDASDIPGCISYNIIVPFSFNHISLLWVVIFQFLLDFFVLRLESSFEVSHNPLCNVMNVGDEALSILNNISIFSIT</sequence>
<reference evidence="2" key="2">
    <citation type="submission" date="2023-05" db="EMBL/GenBank/DDBJ databases">
        <authorList>
            <person name="Fouks B."/>
        </authorList>
    </citation>
    <scope>NUCLEOTIDE SEQUENCE</scope>
    <source>
        <strain evidence="2">Stay&amp;Tobe</strain>
        <tissue evidence="2">Testes</tissue>
    </source>
</reference>
<keyword evidence="1" id="KW-0472">Membrane</keyword>
<name>A0AAD7ZNV7_DIPPU</name>
<evidence type="ECO:0000313" key="3">
    <source>
        <dbReference type="Proteomes" id="UP001233999"/>
    </source>
</evidence>
<gene>
    <name evidence="2" type="ORF">L9F63_021788</name>
</gene>
<keyword evidence="3" id="KW-1185">Reference proteome</keyword>
<proteinExistence type="predicted"/>
<feature type="transmembrane region" description="Helical" evidence="1">
    <location>
        <begin position="20"/>
        <end position="45"/>
    </location>
</feature>
<dbReference type="EMBL" id="JASPKZ010007511">
    <property type="protein sequence ID" value="KAJ9583867.1"/>
    <property type="molecule type" value="Genomic_DNA"/>
</dbReference>
<evidence type="ECO:0000256" key="1">
    <source>
        <dbReference type="SAM" id="Phobius"/>
    </source>
</evidence>
<dbReference type="Proteomes" id="UP001233999">
    <property type="component" value="Unassembled WGS sequence"/>
</dbReference>
<comment type="caution">
    <text evidence="2">The sequence shown here is derived from an EMBL/GenBank/DDBJ whole genome shotgun (WGS) entry which is preliminary data.</text>
</comment>
<protein>
    <submittedName>
        <fullName evidence="2">Uncharacterized protein</fullName>
    </submittedName>
</protein>
<keyword evidence="1" id="KW-0812">Transmembrane</keyword>
<organism evidence="2 3">
    <name type="scientific">Diploptera punctata</name>
    <name type="common">Pacific beetle cockroach</name>
    <dbReference type="NCBI Taxonomy" id="6984"/>
    <lineage>
        <taxon>Eukaryota</taxon>
        <taxon>Metazoa</taxon>
        <taxon>Ecdysozoa</taxon>
        <taxon>Arthropoda</taxon>
        <taxon>Hexapoda</taxon>
        <taxon>Insecta</taxon>
        <taxon>Pterygota</taxon>
        <taxon>Neoptera</taxon>
        <taxon>Polyneoptera</taxon>
        <taxon>Dictyoptera</taxon>
        <taxon>Blattodea</taxon>
        <taxon>Blaberoidea</taxon>
        <taxon>Blaberidae</taxon>
        <taxon>Diplopterinae</taxon>
        <taxon>Diploptera</taxon>
    </lineage>
</organism>
<feature type="non-terminal residue" evidence="2">
    <location>
        <position position="1"/>
    </location>
</feature>
<reference evidence="2" key="1">
    <citation type="journal article" date="2023" name="IScience">
        <title>Live-bearing cockroach genome reveals convergent evolutionary mechanisms linked to viviparity in insects and beyond.</title>
        <authorList>
            <person name="Fouks B."/>
            <person name="Harrison M.C."/>
            <person name="Mikhailova A.A."/>
            <person name="Marchal E."/>
            <person name="English S."/>
            <person name="Carruthers M."/>
            <person name="Jennings E.C."/>
            <person name="Chiamaka E.L."/>
            <person name="Frigard R.A."/>
            <person name="Pippel M."/>
            <person name="Attardo G.M."/>
            <person name="Benoit J.B."/>
            <person name="Bornberg-Bauer E."/>
            <person name="Tobe S.S."/>
        </authorList>
    </citation>
    <scope>NUCLEOTIDE SEQUENCE</scope>
    <source>
        <strain evidence="2">Stay&amp;Tobe</strain>
    </source>
</reference>